<evidence type="ECO:0000313" key="4">
    <source>
        <dbReference type="Proteomes" id="UP001341840"/>
    </source>
</evidence>
<dbReference type="InterPro" id="IPR025312">
    <property type="entry name" value="DUF4216"/>
</dbReference>
<organism evidence="3 4">
    <name type="scientific">Stylosanthes scabra</name>
    <dbReference type="NCBI Taxonomy" id="79078"/>
    <lineage>
        <taxon>Eukaryota</taxon>
        <taxon>Viridiplantae</taxon>
        <taxon>Streptophyta</taxon>
        <taxon>Embryophyta</taxon>
        <taxon>Tracheophyta</taxon>
        <taxon>Spermatophyta</taxon>
        <taxon>Magnoliopsida</taxon>
        <taxon>eudicotyledons</taxon>
        <taxon>Gunneridae</taxon>
        <taxon>Pentapetalae</taxon>
        <taxon>rosids</taxon>
        <taxon>fabids</taxon>
        <taxon>Fabales</taxon>
        <taxon>Fabaceae</taxon>
        <taxon>Papilionoideae</taxon>
        <taxon>50 kb inversion clade</taxon>
        <taxon>dalbergioids sensu lato</taxon>
        <taxon>Dalbergieae</taxon>
        <taxon>Pterocarpus clade</taxon>
        <taxon>Stylosanthes</taxon>
    </lineage>
</organism>
<proteinExistence type="predicted"/>
<evidence type="ECO:0000259" key="2">
    <source>
        <dbReference type="Pfam" id="PF13952"/>
    </source>
</evidence>
<comment type="caution">
    <text evidence="3">The sequence shown here is derived from an EMBL/GenBank/DDBJ whole genome shotgun (WGS) entry which is preliminary data.</text>
</comment>
<dbReference type="Pfam" id="PF13952">
    <property type="entry name" value="DUF4216"/>
    <property type="match status" value="1"/>
</dbReference>
<keyword evidence="4" id="KW-1185">Reference proteome</keyword>
<dbReference type="EMBL" id="JASCZI010000092">
    <property type="protein sequence ID" value="MED6108562.1"/>
    <property type="molecule type" value="Genomic_DNA"/>
</dbReference>
<evidence type="ECO:0000256" key="1">
    <source>
        <dbReference type="SAM" id="MobiDB-lite"/>
    </source>
</evidence>
<name>A0ABU6QA78_9FABA</name>
<sequence length="136" mass="15894">MSRLCYKDEPFVLATQAESVYYIQHSSSAKWHTIIKAKPRGSFSVLEDSDTNDQESEPYQLNELAEIWIDFSQYSMHNDNDLITRNDIAGVSVDEDIPIIEEEEEDDSSSSNDEEFDEDHDEEEEEFEELDEDDWI</sequence>
<feature type="region of interest" description="Disordered" evidence="1">
    <location>
        <begin position="93"/>
        <end position="136"/>
    </location>
</feature>
<accession>A0ABU6QA78</accession>
<dbReference type="Proteomes" id="UP001341840">
    <property type="component" value="Unassembled WGS sequence"/>
</dbReference>
<reference evidence="3 4" key="1">
    <citation type="journal article" date="2023" name="Plants (Basel)">
        <title>Bridging the Gap: Combining Genomics and Transcriptomics Approaches to Understand Stylosanthes scabra, an Orphan Legume from the Brazilian Caatinga.</title>
        <authorList>
            <person name="Ferreira-Neto J.R.C."/>
            <person name="da Silva M.D."/>
            <person name="Binneck E."/>
            <person name="de Melo N.F."/>
            <person name="da Silva R.H."/>
            <person name="de Melo A.L.T.M."/>
            <person name="Pandolfi V."/>
            <person name="Bustamante F.O."/>
            <person name="Brasileiro-Vidal A.C."/>
            <person name="Benko-Iseppon A.M."/>
        </authorList>
    </citation>
    <scope>NUCLEOTIDE SEQUENCE [LARGE SCALE GENOMIC DNA]</scope>
    <source>
        <tissue evidence="3">Leaves</tissue>
    </source>
</reference>
<evidence type="ECO:0000313" key="3">
    <source>
        <dbReference type="EMBL" id="MED6108562.1"/>
    </source>
</evidence>
<gene>
    <name evidence="3" type="ORF">PIB30_025211</name>
</gene>
<protein>
    <recommendedName>
        <fullName evidence="2">DUF4216 domain-containing protein</fullName>
    </recommendedName>
</protein>
<feature type="domain" description="DUF4216" evidence="2">
    <location>
        <begin position="2"/>
        <end position="32"/>
    </location>
</feature>